<evidence type="ECO:0000256" key="2">
    <source>
        <dbReference type="RuleBase" id="RU363015"/>
    </source>
</evidence>
<dbReference type="RefSeq" id="WP_172232744.1">
    <property type="nucleotide sequence ID" value="NZ_CP035946.1"/>
</dbReference>
<sequence length="177" mass="19980">MSKIISVFGSARLSEDSVYYKECFSLCDKLAKLGYGIKTGGGGGIMQAANKAAYLNNVESIGINIKLPHEQKLNEYCTKSYLFTDLSLRKQELLKDVQAVIVCAGGYGTLDELFEILTLSQTKLKTMKIILFNKEFFSPLIDFFKNTLLKHNLIDNESLKIFTLCDNEEEVLKYLHL</sequence>
<dbReference type="InterPro" id="IPR031100">
    <property type="entry name" value="LOG_fam"/>
</dbReference>
<keyword evidence="4" id="KW-1185">Reference proteome</keyword>
<dbReference type="EC" id="3.2.2.n1" evidence="2"/>
<name>A0ABS7WTF0_9BACT</name>
<dbReference type="InterPro" id="IPR005269">
    <property type="entry name" value="LOG"/>
</dbReference>
<dbReference type="Pfam" id="PF03641">
    <property type="entry name" value="Lysine_decarbox"/>
    <property type="match status" value="1"/>
</dbReference>
<evidence type="ECO:0000313" key="3">
    <source>
        <dbReference type="EMBL" id="MBZ7988049.1"/>
    </source>
</evidence>
<dbReference type="InterPro" id="IPR052341">
    <property type="entry name" value="LOG_family_nucleotidases"/>
</dbReference>
<keyword evidence="2" id="KW-0378">Hydrolase</keyword>
<dbReference type="EMBL" id="JACGBB010000027">
    <property type="protein sequence ID" value="MBZ7988049.1"/>
    <property type="molecule type" value="Genomic_DNA"/>
</dbReference>
<organism evidence="3 4">
    <name type="scientific">Campylobacter canadensis</name>
    <dbReference type="NCBI Taxonomy" id="449520"/>
    <lineage>
        <taxon>Bacteria</taxon>
        <taxon>Pseudomonadati</taxon>
        <taxon>Campylobacterota</taxon>
        <taxon>Epsilonproteobacteria</taxon>
        <taxon>Campylobacterales</taxon>
        <taxon>Campylobacteraceae</taxon>
        <taxon>Campylobacter</taxon>
    </lineage>
</organism>
<comment type="similarity">
    <text evidence="2">Belongs to the LOG family.</text>
</comment>
<evidence type="ECO:0000313" key="4">
    <source>
        <dbReference type="Proteomes" id="UP000786183"/>
    </source>
</evidence>
<reference evidence="3 4" key="1">
    <citation type="submission" date="2020-07" db="EMBL/GenBank/DDBJ databases">
        <title>Transfer of Campylobacter canadensis to the novel genus Avispirillum gen. nov., that also includes two novel species recovered from migratory waterfowl: Avispirillum anseris sp. nov. and Avispirillum brantae sp. nov.</title>
        <authorList>
            <person name="Miller W.G."/>
            <person name="Chapman M.H."/>
            <person name="Yee E."/>
            <person name="Inglis G.D."/>
        </authorList>
    </citation>
    <scope>NUCLEOTIDE SEQUENCE [LARGE SCALE GENOMIC DNA]</scope>
    <source>
        <strain evidence="3 4">L283</strain>
    </source>
</reference>
<gene>
    <name evidence="3" type="ORF">AVCANL283_08085</name>
</gene>
<protein>
    <recommendedName>
        <fullName evidence="2">Cytokinin riboside 5'-monophosphate phosphoribohydrolase</fullName>
        <ecNumber evidence="2">3.2.2.n1</ecNumber>
    </recommendedName>
</protein>
<dbReference type="Gene3D" id="3.40.50.450">
    <property type="match status" value="1"/>
</dbReference>
<comment type="catalytic activity">
    <reaction evidence="1">
        <text>AMP + H2O = D-ribose 5-phosphate + adenine</text>
        <dbReference type="Rhea" id="RHEA:20129"/>
        <dbReference type="ChEBI" id="CHEBI:15377"/>
        <dbReference type="ChEBI" id="CHEBI:16708"/>
        <dbReference type="ChEBI" id="CHEBI:78346"/>
        <dbReference type="ChEBI" id="CHEBI:456215"/>
        <dbReference type="EC" id="3.2.2.4"/>
    </reaction>
</comment>
<dbReference type="SUPFAM" id="SSF102405">
    <property type="entry name" value="MCP/YpsA-like"/>
    <property type="match status" value="1"/>
</dbReference>
<dbReference type="NCBIfam" id="TIGR00730">
    <property type="entry name" value="Rossman fold protein, TIGR00730 family"/>
    <property type="match status" value="1"/>
</dbReference>
<dbReference type="Proteomes" id="UP000786183">
    <property type="component" value="Unassembled WGS sequence"/>
</dbReference>
<accession>A0ABS7WTF0</accession>
<comment type="caution">
    <text evidence="3">The sequence shown here is derived from an EMBL/GenBank/DDBJ whole genome shotgun (WGS) entry which is preliminary data.</text>
</comment>
<dbReference type="PANTHER" id="PTHR43393">
    <property type="entry name" value="CYTOKININ RIBOSIDE 5'-MONOPHOSPHATE PHOSPHORIBOHYDROLASE"/>
    <property type="match status" value="1"/>
</dbReference>
<keyword evidence="2" id="KW-0203">Cytokinin biosynthesis</keyword>
<dbReference type="PANTHER" id="PTHR43393:SF2">
    <property type="entry name" value="CYTOKININ RIBOSIDE 5'-MONOPHOSPHATE PHOSPHORIBOHYDROLASE"/>
    <property type="match status" value="1"/>
</dbReference>
<proteinExistence type="inferred from homology"/>
<evidence type="ECO:0000256" key="1">
    <source>
        <dbReference type="ARBA" id="ARBA00000274"/>
    </source>
</evidence>